<feature type="compositionally biased region" description="Basic and acidic residues" evidence="1">
    <location>
        <begin position="907"/>
        <end position="925"/>
    </location>
</feature>
<feature type="compositionally biased region" description="Basic and acidic residues" evidence="1">
    <location>
        <begin position="698"/>
        <end position="710"/>
    </location>
</feature>
<comment type="caution">
    <text evidence="2">The sequence shown here is derived from an EMBL/GenBank/DDBJ whole genome shotgun (WGS) entry which is preliminary data.</text>
</comment>
<feature type="region of interest" description="Disordered" evidence="1">
    <location>
        <begin position="1"/>
        <end position="34"/>
    </location>
</feature>
<feature type="compositionally biased region" description="Basic and acidic residues" evidence="1">
    <location>
        <begin position="748"/>
        <end position="780"/>
    </location>
</feature>
<feature type="region of interest" description="Disordered" evidence="1">
    <location>
        <begin position="174"/>
        <end position="194"/>
    </location>
</feature>
<evidence type="ECO:0000313" key="3">
    <source>
        <dbReference type="Proteomes" id="UP001201980"/>
    </source>
</evidence>
<evidence type="ECO:0000256" key="1">
    <source>
        <dbReference type="SAM" id="MobiDB-lite"/>
    </source>
</evidence>
<reference evidence="2" key="1">
    <citation type="submission" date="2022-07" db="EMBL/GenBank/DDBJ databases">
        <title>Draft genome sequence of Zalerion maritima ATCC 34329, a (micro)plastics degrading marine fungus.</title>
        <authorList>
            <person name="Paco A."/>
            <person name="Goncalves M.F.M."/>
            <person name="Rocha-Santos T.A.P."/>
            <person name="Alves A."/>
        </authorList>
    </citation>
    <scope>NUCLEOTIDE SEQUENCE</scope>
    <source>
        <strain evidence="2">ATCC 34329</strain>
    </source>
</reference>
<dbReference type="Proteomes" id="UP001201980">
    <property type="component" value="Unassembled WGS sequence"/>
</dbReference>
<proteinExistence type="predicted"/>
<keyword evidence="3" id="KW-1185">Reference proteome</keyword>
<feature type="compositionally biased region" description="Polar residues" evidence="1">
    <location>
        <begin position="384"/>
        <end position="400"/>
    </location>
</feature>
<feature type="compositionally biased region" description="Polar residues" evidence="1">
    <location>
        <begin position="238"/>
        <end position="249"/>
    </location>
</feature>
<sequence>MNSSLNQLDSFSPFMPQQPGESDGVNSEKNRNAHPMVGKGLKDLGALFLALIMLLDNTKKRPSRQEVEKIIFERGRDLADILREIHRPFWGDAMDSLALIYDMAPHLLSPEQRSEFDGMKLDFKTLDKNRKWLKEHLKPPPEPERSAPPGPSSQNLVKAGQKSDDYYVFMFPNDKVPQKPAETETSQCDKEQDTRKLEQLRAEEAVEEAIRKKFRREKPMKDLERRVVRSTVPVKESIVSSKPLSKPQRSSFASTNSASTSTAKNHAAAKISAPLVGASGSSQQEQNTRKVSPQPRSTTPEEAHACERQDEWLELYPPRPEASVPGPVVELEAEPRHSNRPRGQNGAMIESSASRSSNMPKHAAASSSSESGSNPEEPEVSPELGSNSKESDSPEAQASSRDPGGPEEQATPRDPGVSEVQDGSDKSDGSSGSESESDESDNTSETRRSCEGPSRSQAPSQHVERRQLGVASASAPERTSGARRPTLSQQKDSSVPGKTNTKLSKPPPLPPLRVVSRSRKPSQPQPGLDSPCDLPSWEGPDELPEPGARLFTTPRPMLSSSYSTLSPIDVAPSAPPSSFMSPHTRDQPPVYSRALGNEAPTRLSALRITPASSTSMPPPPRPPVRTLAARKKTIAHKAKTDFSRIAHRRRISQSSDILDSEDEEMPDSHDRRASYTFQPEHTVSPGRWFPTRSFQEPFRCESLDPNHTDGGEYVMSSVESATPARARNRPLNPPRSTRNVPKTQLPRRGMDGEKNARRRAAKDARRGNAKRSDAERRDADVVMNDSPPASPEQQPPAPFVSARYSPTSASLARRHSPASQPQQQPQPQPSPARQSPDIKSEDDTSDDSDYDLKILCGPSSWVAATTRPPTAEDQLRMQRRQEKAKHRAARKAERRRKKMMEQEQEQEQQKKTRLETKARLPKDKSSNFVVEIPARPWDNVAPDPYESSGGDE</sequence>
<organism evidence="2 3">
    <name type="scientific">Zalerion maritima</name>
    <dbReference type="NCBI Taxonomy" id="339359"/>
    <lineage>
        <taxon>Eukaryota</taxon>
        <taxon>Fungi</taxon>
        <taxon>Dikarya</taxon>
        <taxon>Ascomycota</taxon>
        <taxon>Pezizomycotina</taxon>
        <taxon>Sordariomycetes</taxon>
        <taxon>Lulworthiomycetidae</taxon>
        <taxon>Lulworthiales</taxon>
        <taxon>Lulworthiaceae</taxon>
        <taxon>Zalerion</taxon>
    </lineage>
</organism>
<feature type="compositionally biased region" description="Low complexity" evidence="1">
    <location>
        <begin position="250"/>
        <end position="270"/>
    </location>
</feature>
<dbReference type="EMBL" id="JAKWBI020000164">
    <property type="protein sequence ID" value="KAJ2900973.1"/>
    <property type="molecule type" value="Genomic_DNA"/>
</dbReference>
<feature type="compositionally biased region" description="Polar residues" evidence="1">
    <location>
        <begin position="279"/>
        <end position="298"/>
    </location>
</feature>
<feature type="compositionally biased region" description="Basic and acidic residues" evidence="1">
    <location>
        <begin position="210"/>
        <end position="227"/>
    </location>
</feature>
<gene>
    <name evidence="2" type="ORF">MKZ38_002208</name>
</gene>
<feature type="compositionally biased region" description="Polar residues" evidence="1">
    <location>
        <begin position="1"/>
        <end position="10"/>
    </location>
</feature>
<name>A0AAD5RPC6_9PEZI</name>
<evidence type="ECO:0000313" key="2">
    <source>
        <dbReference type="EMBL" id="KAJ2900973.1"/>
    </source>
</evidence>
<feature type="region of interest" description="Disordered" evidence="1">
    <location>
        <begin position="573"/>
        <end position="594"/>
    </location>
</feature>
<feature type="region of interest" description="Disordered" evidence="1">
    <location>
        <begin position="630"/>
        <end position="952"/>
    </location>
</feature>
<feature type="region of interest" description="Disordered" evidence="1">
    <location>
        <begin position="210"/>
        <end position="555"/>
    </location>
</feature>
<feature type="compositionally biased region" description="Basic and acidic residues" evidence="1">
    <location>
        <begin position="135"/>
        <end position="145"/>
    </location>
</feature>
<accession>A0AAD5RPC6</accession>
<dbReference type="AlphaFoldDB" id="A0AAD5RPC6"/>
<feature type="compositionally biased region" description="Pro residues" evidence="1">
    <location>
        <begin position="788"/>
        <end position="798"/>
    </location>
</feature>
<feature type="compositionally biased region" description="Basic and acidic residues" evidence="1">
    <location>
        <begin position="299"/>
        <end position="311"/>
    </location>
</feature>
<feature type="compositionally biased region" description="Low complexity" evidence="1">
    <location>
        <begin position="366"/>
        <end position="375"/>
    </location>
</feature>
<feature type="region of interest" description="Disordered" evidence="1">
    <location>
        <begin position="135"/>
        <end position="158"/>
    </location>
</feature>
<feature type="compositionally biased region" description="Polar residues" evidence="1">
    <location>
        <begin position="486"/>
        <end position="501"/>
    </location>
</feature>
<feature type="compositionally biased region" description="Basic residues" evidence="1">
    <location>
        <begin position="882"/>
        <end position="898"/>
    </location>
</feature>
<protein>
    <submittedName>
        <fullName evidence="2">Uncharacterized protein</fullName>
    </submittedName>
</protein>